<keyword evidence="2" id="KW-1185">Reference proteome</keyword>
<reference evidence="1" key="1">
    <citation type="submission" date="2024-05" db="EMBL/GenBank/DDBJ databases">
        <title>Isolation and characterization of Sporomusa carbonis sp. nov., a carboxydotrophic hydrogenogen in the genus of Sporomusa isolated from a charcoal burning pile.</title>
        <authorList>
            <person name="Boeer T."/>
            <person name="Rosenbaum F."/>
            <person name="Eysell L."/>
            <person name="Mueller V."/>
            <person name="Daniel R."/>
            <person name="Poehlein A."/>
        </authorList>
    </citation>
    <scope>NUCLEOTIDE SEQUENCE [LARGE SCALE GENOMIC DNA]</scope>
    <source>
        <strain evidence="1">DSM 10669</strain>
    </source>
</reference>
<evidence type="ECO:0000313" key="1">
    <source>
        <dbReference type="EMBL" id="XFO65570.1"/>
    </source>
</evidence>
<organism evidence="1 2">
    <name type="scientific">Sporomusa silvacetica DSM 10669</name>
    <dbReference type="NCBI Taxonomy" id="1123289"/>
    <lineage>
        <taxon>Bacteria</taxon>
        <taxon>Bacillati</taxon>
        <taxon>Bacillota</taxon>
        <taxon>Negativicutes</taxon>
        <taxon>Selenomonadales</taxon>
        <taxon>Sporomusaceae</taxon>
        <taxon>Sporomusa</taxon>
    </lineage>
</organism>
<protein>
    <submittedName>
        <fullName evidence="1">Uncharacterized protein</fullName>
    </submittedName>
</protein>
<accession>A0ABZ3IIS5</accession>
<gene>
    <name evidence="1" type="ORF">SPSIL_017100</name>
</gene>
<proteinExistence type="predicted"/>
<evidence type="ECO:0000313" key="2">
    <source>
        <dbReference type="Proteomes" id="UP000216752"/>
    </source>
</evidence>
<dbReference type="Proteomes" id="UP000216752">
    <property type="component" value="Chromosome"/>
</dbReference>
<dbReference type="RefSeq" id="WP_094604949.1">
    <property type="nucleotide sequence ID" value="NZ_CP155573.1"/>
</dbReference>
<dbReference type="EMBL" id="CP155573">
    <property type="protein sequence ID" value="XFO65570.1"/>
    <property type="molecule type" value="Genomic_DNA"/>
</dbReference>
<sequence length="92" mass="10568">MNNYINRLMKVKNAVKASQQSGTSSLDSVDEARLDELTKRKRELFVVGDTLNPQEFAEWRHLFHKMVKNLGITKQDCQGFASRLQAAKARRC</sequence>
<name>A0ABZ3IIS5_9FIRM</name>